<proteinExistence type="predicted"/>
<organism evidence="2 3">
    <name type="scientific">Leadbettera azotonutricia (strain ATCC BAA-888 / DSM 13862 / ZAS-9)</name>
    <name type="common">Treponema azotonutricium</name>
    <dbReference type="NCBI Taxonomy" id="545695"/>
    <lineage>
        <taxon>Bacteria</taxon>
        <taxon>Pseudomonadati</taxon>
        <taxon>Spirochaetota</taxon>
        <taxon>Spirochaetia</taxon>
        <taxon>Spirochaetales</taxon>
        <taxon>Breznakiellaceae</taxon>
        <taxon>Leadbettera</taxon>
    </lineage>
</organism>
<dbReference type="KEGG" id="taz:TREAZ_2207"/>
<dbReference type="EMBL" id="CP001841">
    <property type="protein sequence ID" value="AEF83338.1"/>
    <property type="molecule type" value="Genomic_DNA"/>
</dbReference>
<evidence type="ECO:0000256" key="1">
    <source>
        <dbReference type="SAM" id="Phobius"/>
    </source>
</evidence>
<gene>
    <name evidence="2" type="ordered locus">TREAZ_2207</name>
</gene>
<dbReference type="InParanoid" id="F5Y8P9"/>
<keyword evidence="3" id="KW-1185">Reference proteome</keyword>
<keyword evidence="1" id="KW-1133">Transmembrane helix</keyword>
<dbReference type="AlphaFoldDB" id="F5Y8P9"/>
<dbReference type="HOGENOM" id="CLU_3298062_0_0_12"/>
<name>F5Y8P9_LEAAZ</name>
<sequence length="40" mass="4506">MRSQGKMAKTAIIEFPCAYTLYGIGMQGALVFARFFLNFI</sequence>
<evidence type="ECO:0000313" key="2">
    <source>
        <dbReference type="EMBL" id="AEF83338.1"/>
    </source>
</evidence>
<feature type="transmembrane region" description="Helical" evidence="1">
    <location>
        <begin position="12"/>
        <end position="37"/>
    </location>
</feature>
<reference evidence="3" key="1">
    <citation type="submission" date="2009-12" db="EMBL/GenBank/DDBJ databases">
        <title>Complete sequence of Treponema azotonutricium strain ZAS-9.</title>
        <authorList>
            <person name="Tetu S.G."/>
            <person name="Matson E."/>
            <person name="Ren Q."/>
            <person name="Seshadri R."/>
            <person name="Elbourne L."/>
            <person name="Hassan K.A."/>
            <person name="Durkin A."/>
            <person name="Radune D."/>
            <person name="Mohamoud Y."/>
            <person name="Shay R."/>
            <person name="Jin S."/>
            <person name="Zhang X."/>
            <person name="Lucey K."/>
            <person name="Ballor N.R."/>
            <person name="Ottesen E."/>
            <person name="Rosenthal R."/>
            <person name="Allen A."/>
            <person name="Leadbetter J.R."/>
            <person name="Paulsen I.T."/>
        </authorList>
    </citation>
    <scope>NUCLEOTIDE SEQUENCE [LARGE SCALE GENOMIC DNA]</scope>
    <source>
        <strain evidence="3">ATCC BAA-888 / DSM 13862 / ZAS-9</strain>
    </source>
</reference>
<keyword evidence="1" id="KW-0472">Membrane</keyword>
<keyword evidence="1" id="KW-0812">Transmembrane</keyword>
<protein>
    <submittedName>
        <fullName evidence="2">Uncharacterized protein</fullName>
    </submittedName>
</protein>
<evidence type="ECO:0000313" key="3">
    <source>
        <dbReference type="Proteomes" id="UP000009222"/>
    </source>
</evidence>
<accession>F5Y8P9</accession>
<reference evidence="2 3" key="2">
    <citation type="journal article" date="2011" name="ISME J.">
        <title>RNA-seq reveals cooperative metabolic interactions between two termite-gut spirochete species in co-culture.</title>
        <authorList>
            <person name="Rosenthal A.Z."/>
            <person name="Matson E.G."/>
            <person name="Eldar A."/>
            <person name="Leadbetter J.R."/>
        </authorList>
    </citation>
    <scope>NUCLEOTIDE SEQUENCE [LARGE SCALE GENOMIC DNA]</scope>
    <source>
        <strain evidence="3">ATCC BAA-888 / DSM 13862 / ZAS-9</strain>
    </source>
</reference>
<dbReference type="Proteomes" id="UP000009222">
    <property type="component" value="Chromosome"/>
</dbReference>